<dbReference type="Gene3D" id="1.20.1720.10">
    <property type="entry name" value="Multidrug resistance protein D"/>
    <property type="match status" value="1"/>
</dbReference>
<keyword evidence="6 8" id="KW-0472">Membrane</keyword>
<feature type="transmembrane region" description="Helical" evidence="8">
    <location>
        <begin position="21"/>
        <end position="40"/>
    </location>
</feature>
<feature type="transmembrane region" description="Helical" evidence="8">
    <location>
        <begin position="60"/>
        <end position="79"/>
    </location>
</feature>
<dbReference type="PANTHER" id="PTHR42718">
    <property type="entry name" value="MAJOR FACILITATOR SUPERFAMILY MULTIDRUG TRANSPORTER MFSC"/>
    <property type="match status" value="1"/>
</dbReference>
<feature type="domain" description="Major facilitator superfamily (MFS) profile" evidence="9">
    <location>
        <begin position="25"/>
        <end position="473"/>
    </location>
</feature>
<comment type="caution">
    <text evidence="10">The sequence shown here is derived from an EMBL/GenBank/DDBJ whole genome shotgun (WGS) entry which is preliminary data.</text>
</comment>
<organism evidence="10 11">
    <name type="scientific">Ornithinimicrobium humiphilum</name>
    <dbReference type="NCBI Taxonomy" id="125288"/>
    <lineage>
        <taxon>Bacteria</taxon>
        <taxon>Bacillati</taxon>
        <taxon>Actinomycetota</taxon>
        <taxon>Actinomycetes</taxon>
        <taxon>Micrococcales</taxon>
        <taxon>Ornithinimicrobiaceae</taxon>
        <taxon>Ornithinimicrobium</taxon>
    </lineage>
</organism>
<sequence>MFGNTQTRSSPSRTGTSTTPRAGLTLATVGLVQLLVSLDLSVVNLGLPRIADGLGFVGPGLTWVVHAYALAFGGLLLLGGKLADRLGRRRLLLGGLALFALASLAGGLATAPWHLVAARAAQGVGAAALAPAALAVLTVTFPTGPARVRAFGVWSAMNAAGGALGVLVGGVLTEHAGWRWVMWVNVPLALGALLLAARGVRRDRPDPAGGRPDVAGALLGTAGVTSLVLAVVGAAQRSSTATFGLLALAAVLLTLFTVIERTTARDPLVPPALLRLRTVVGANAFNLFLGAAMASAFYFLSLYLQDVLGHGPTRAGLMFLPFALGVVGGAAVAGRLGARVGSRTLLVAGGLATALGFLWFGRVGADGTFLVDVLGPSVLTSVGFGLCLGPVVSTATVGVAARHSGAASGLLSTSRQLGASVGLAGLGSVAATRAGASPDPTSLAAGLALGLTLCALLLGLAVLVAALVLPRAGTPAGDTSDEGSTPVQKHTPRAALAALWTGFGITCAALVVLHTVAAVPDRLAAHVRLAYPAYDSASVDRTVGAWMTVLTITGALGLVGWLLAIWTTRRGSPRAPWWVAGLFVVGTGLAAYLATVRDTSGDTGLPQAVGAAGLLPSAVGLVALVLVWRQVGTGRQEPARQPA</sequence>
<dbReference type="AlphaFoldDB" id="A0A543KP87"/>
<feature type="transmembrane region" description="Helical" evidence="8">
    <location>
        <begin position="443"/>
        <end position="469"/>
    </location>
</feature>
<feature type="transmembrane region" description="Helical" evidence="8">
    <location>
        <begin position="151"/>
        <end position="172"/>
    </location>
</feature>
<dbReference type="SUPFAM" id="SSF103473">
    <property type="entry name" value="MFS general substrate transporter"/>
    <property type="match status" value="1"/>
</dbReference>
<dbReference type="GO" id="GO:0022857">
    <property type="term" value="F:transmembrane transporter activity"/>
    <property type="evidence" value="ECO:0007669"/>
    <property type="project" value="InterPro"/>
</dbReference>
<evidence type="ECO:0000256" key="8">
    <source>
        <dbReference type="SAM" id="Phobius"/>
    </source>
</evidence>
<dbReference type="InterPro" id="IPR005829">
    <property type="entry name" value="Sugar_transporter_CS"/>
</dbReference>
<gene>
    <name evidence="10" type="ORF">FB476_1773</name>
</gene>
<feature type="transmembrane region" description="Helical" evidence="8">
    <location>
        <begin position="494"/>
        <end position="519"/>
    </location>
</feature>
<evidence type="ECO:0000256" key="7">
    <source>
        <dbReference type="SAM" id="MobiDB-lite"/>
    </source>
</evidence>
<dbReference type="InterPro" id="IPR020846">
    <property type="entry name" value="MFS_dom"/>
</dbReference>
<reference evidence="10 11" key="1">
    <citation type="submission" date="2019-06" db="EMBL/GenBank/DDBJ databases">
        <title>Sequencing the genomes of 1000 actinobacteria strains.</title>
        <authorList>
            <person name="Klenk H.-P."/>
        </authorList>
    </citation>
    <scope>NUCLEOTIDE SEQUENCE [LARGE SCALE GENOMIC DNA]</scope>
    <source>
        <strain evidence="10 11">DSM 12362</strain>
    </source>
</reference>
<comment type="subcellular location">
    <subcellularLocation>
        <location evidence="1">Cell membrane</location>
        <topology evidence="1">Multi-pass membrane protein</topology>
    </subcellularLocation>
</comment>
<keyword evidence="3" id="KW-1003">Cell membrane</keyword>
<dbReference type="Pfam" id="PF07690">
    <property type="entry name" value="MFS_1"/>
    <property type="match status" value="1"/>
</dbReference>
<evidence type="ECO:0000256" key="1">
    <source>
        <dbReference type="ARBA" id="ARBA00004651"/>
    </source>
</evidence>
<evidence type="ECO:0000313" key="10">
    <source>
        <dbReference type="EMBL" id="TQM96880.1"/>
    </source>
</evidence>
<keyword evidence="2" id="KW-0813">Transport</keyword>
<keyword evidence="11" id="KW-1185">Reference proteome</keyword>
<protein>
    <submittedName>
        <fullName evidence="10">EmrB/QacA subfamily drug resistance transporter</fullName>
    </submittedName>
</protein>
<feature type="transmembrane region" description="Helical" evidence="8">
    <location>
        <begin position="217"/>
        <end position="235"/>
    </location>
</feature>
<feature type="transmembrane region" description="Helical" evidence="8">
    <location>
        <begin position="345"/>
        <end position="365"/>
    </location>
</feature>
<evidence type="ECO:0000259" key="9">
    <source>
        <dbReference type="PROSITE" id="PS50850"/>
    </source>
</evidence>
<feature type="transmembrane region" description="Helical" evidence="8">
    <location>
        <begin position="413"/>
        <end position="431"/>
    </location>
</feature>
<dbReference type="GO" id="GO:0005886">
    <property type="term" value="C:plasma membrane"/>
    <property type="evidence" value="ECO:0007669"/>
    <property type="project" value="UniProtKB-SubCell"/>
</dbReference>
<keyword evidence="4 8" id="KW-0812">Transmembrane</keyword>
<evidence type="ECO:0000256" key="5">
    <source>
        <dbReference type="ARBA" id="ARBA00022989"/>
    </source>
</evidence>
<keyword evidence="5 8" id="KW-1133">Transmembrane helix</keyword>
<dbReference type="Proteomes" id="UP000315133">
    <property type="component" value="Unassembled WGS sequence"/>
</dbReference>
<feature type="transmembrane region" description="Helical" evidence="8">
    <location>
        <begin position="241"/>
        <end position="259"/>
    </location>
</feature>
<feature type="transmembrane region" description="Helical" evidence="8">
    <location>
        <begin position="577"/>
        <end position="596"/>
    </location>
</feature>
<evidence type="ECO:0000256" key="4">
    <source>
        <dbReference type="ARBA" id="ARBA00022692"/>
    </source>
</evidence>
<feature type="region of interest" description="Disordered" evidence="7">
    <location>
        <begin position="1"/>
        <end position="21"/>
    </location>
</feature>
<feature type="transmembrane region" description="Helical" evidence="8">
    <location>
        <begin position="178"/>
        <end position="197"/>
    </location>
</feature>
<feature type="transmembrane region" description="Helical" evidence="8">
    <location>
        <begin position="91"/>
        <end position="114"/>
    </location>
</feature>
<dbReference type="EMBL" id="VFPU01000001">
    <property type="protein sequence ID" value="TQM96880.1"/>
    <property type="molecule type" value="Genomic_DNA"/>
</dbReference>
<name>A0A543KP87_9MICO</name>
<evidence type="ECO:0000313" key="11">
    <source>
        <dbReference type="Proteomes" id="UP000315133"/>
    </source>
</evidence>
<feature type="transmembrane region" description="Helical" evidence="8">
    <location>
        <begin position="377"/>
        <end position="401"/>
    </location>
</feature>
<evidence type="ECO:0000256" key="3">
    <source>
        <dbReference type="ARBA" id="ARBA00022475"/>
    </source>
</evidence>
<dbReference type="PROSITE" id="PS00216">
    <property type="entry name" value="SUGAR_TRANSPORT_1"/>
    <property type="match status" value="1"/>
</dbReference>
<feature type="transmembrane region" description="Helical" evidence="8">
    <location>
        <begin position="280"/>
        <end position="303"/>
    </location>
</feature>
<proteinExistence type="predicted"/>
<feature type="transmembrane region" description="Helical" evidence="8">
    <location>
        <begin position="120"/>
        <end position="139"/>
    </location>
</feature>
<feature type="transmembrane region" description="Helical" evidence="8">
    <location>
        <begin position="315"/>
        <end position="333"/>
    </location>
</feature>
<evidence type="ECO:0000256" key="2">
    <source>
        <dbReference type="ARBA" id="ARBA00022448"/>
    </source>
</evidence>
<accession>A0A543KP87</accession>
<dbReference type="PROSITE" id="PS50850">
    <property type="entry name" value="MFS"/>
    <property type="match status" value="1"/>
</dbReference>
<evidence type="ECO:0000256" key="6">
    <source>
        <dbReference type="ARBA" id="ARBA00023136"/>
    </source>
</evidence>
<dbReference type="InterPro" id="IPR036259">
    <property type="entry name" value="MFS_trans_sf"/>
</dbReference>
<dbReference type="PANTHER" id="PTHR42718:SF46">
    <property type="entry name" value="BLR6921 PROTEIN"/>
    <property type="match status" value="1"/>
</dbReference>
<feature type="transmembrane region" description="Helical" evidence="8">
    <location>
        <begin position="608"/>
        <end position="628"/>
    </location>
</feature>
<dbReference type="OrthoDB" id="7375466at2"/>
<dbReference type="InterPro" id="IPR011701">
    <property type="entry name" value="MFS"/>
</dbReference>
<dbReference type="Gene3D" id="1.20.1250.20">
    <property type="entry name" value="MFS general substrate transporter like domains"/>
    <property type="match status" value="1"/>
</dbReference>
<feature type="transmembrane region" description="Helical" evidence="8">
    <location>
        <begin position="543"/>
        <end position="565"/>
    </location>
</feature>